<dbReference type="GO" id="GO:0016987">
    <property type="term" value="F:sigma factor activity"/>
    <property type="evidence" value="ECO:0007669"/>
    <property type="project" value="UniProtKB-KW"/>
</dbReference>
<sequence length="190" mass="20762">MIASPCRTEGGRVRDPRDPAELLEAAADGDRSAWDELESRFGPRMWAVARACGLGSSDAADAVQGSWLRLLQHLHSIRDPSGVGGWLMTTVRREALLLLRKELPGVSSFEVVEDPDPVSAVLETDGRNLLWKTVSDLHEPCRTLLQLVANDLGSRQVAMRLGLPVGSVSPTRARCLEKLRTLISTQETAQ</sequence>
<dbReference type="GO" id="GO:0003677">
    <property type="term" value="F:DNA binding"/>
    <property type="evidence" value="ECO:0007669"/>
    <property type="project" value="UniProtKB-KW"/>
</dbReference>
<dbReference type="Gene3D" id="1.10.1740.10">
    <property type="match status" value="1"/>
</dbReference>
<organism evidence="7 8">
    <name type="scientific">Nonomuraea cypriaca</name>
    <dbReference type="NCBI Taxonomy" id="1187855"/>
    <lineage>
        <taxon>Bacteria</taxon>
        <taxon>Bacillati</taxon>
        <taxon>Actinomycetota</taxon>
        <taxon>Actinomycetes</taxon>
        <taxon>Streptosporangiales</taxon>
        <taxon>Streptosporangiaceae</taxon>
        <taxon>Nonomuraea</taxon>
    </lineage>
</organism>
<keyword evidence="5" id="KW-0804">Transcription</keyword>
<keyword evidence="3" id="KW-0731">Sigma factor</keyword>
<dbReference type="InterPro" id="IPR014284">
    <property type="entry name" value="RNA_pol_sigma-70_dom"/>
</dbReference>
<accession>A0A931AAA7</accession>
<name>A0A931AAA7_9ACTN</name>
<dbReference type="GO" id="GO:0006352">
    <property type="term" value="P:DNA-templated transcription initiation"/>
    <property type="evidence" value="ECO:0007669"/>
    <property type="project" value="InterPro"/>
</dbReference>
<evidence type="ECO:0000256" key="1">
    <source>
        <dbReference type="ARBA" id="ARBA00010641"/>
    </source>
</evidence>
<dbReference type="SUPFAM" id="SSF88946">
    <property type="entry name" value="Sigma2 domain of RNA polymerase sigma factors"/>
    <property type="match status" value="1"/>
</dbReference>
<dbReference type="NCBIfam" id="TIGR02937">
    <property type="entry name" value="sigma70-ECF"/>
    <property type="match status" value="1"/>
</dbReference>
<dbReference type="Gene3D" id="1.10.10.10">
    <property type="entry name" value="Winged helix-like DNA-binding domain superfamily/Winged helix DNA-binding domain"/>
    <property type="match status" value="1"/>
</dbReference>
<evidence type="ECO:0000313" key="7">
    <source>
        <dbReference type="EMBL" id="MBF8187890.1"/>
    </source>
</evidence>
<comment type="caution">
    <text evidence="7">The sequence shown here is derived from an EMBL/GenBank/DDBJ whole genome shotgun (WGS) entry which is preliminary data.</text>
</comment>
<evidence type="ECO:0000256" key="3">
    <source>
        <dbReference type="ARBA" id="ARBA00023082"/>
    </source>
</evidence>
<keyword evidence="2" id="KW-0805">Transcription regulation</keyword>
<proteinExistence type="inferred from homology"/>
<dbReference type="InterPro" id="IPR036388">
    <property type="entry name" value="WH-like_DNA-bd_sf"/>
</dbReference>
<dbReference type="EMBL" id="JADOGI010000054">
    <property type="protein sequence ID" value="MBF8187890.1"/>
    <property type="molecule type" value="Genomic_DNA"/>
</dbReference>
<evidence type="ECO:0000256" key="4">
    <source>
        <dbReference type="ARBA" id="ARBA00023125"/>
    </source>
</evidence>
<dbReference type="PANTHER" id="PTHR43133:SF8">
    <property type="entry name" value="RNA POLYMERASE SIGMA FACTOR HI_1459-RELATED"/>
    <property type="match status" value="1"/>
</dbReference>
<evidence type="ECO:0000256" key="2">
    <source>
        <dbReference type="ARBA" id="ARBA00023015"/>
    </source>
</evidence>
<dbReference type="AlphaFoldDB" id="A0A931AAA7"/>
<dbReference type="Proteomes" id="UP000605361">
    <property type="component" value="Unassembled WGS sequence"/>
</dbReference>
<feature type="domain" description="RNA polymerase sigma-70 region 2" evidence="6">
    <location>
        <begin position="40"/>
        <end position="102"/>
    </location>
</feature>
<dbReference type="InterPro" id="IPR039425">
    <property type="entry name" value="RNA_pol_sigma-70-like"/>
</dbReference>
<comment type="similarity">
    <text evidence="1">Belongs to the sigma-70 factor family. ECF subfamily.</text>
</comment>
<evidence type="ECO:0000259" key="6">
    <source>
        <dbReference type="Pfam" id="PF04542"/>
    </source>
</evidence>
<evidence type="ECO:0000313" key="8">
    <source>
        <dbReference type="Proteomes" id="UP000605361"/>
    </source>
</evidence>
<keyword evidence="8" id="KW-1185">Reference proteome</keyword>
<reference evidence="7" key="1">
    <citation type="submission" date="2020-11" db="EMBL/GenBank/DDBJ databases">
        <title>Whole-genome analyses of Nonomuraea sp. K274.</title>
        <authorList>
            <person name="Veyisoglu A."/>
        </authorList>
    </citation>
    <scope>NUCLEOTIDE SEQUENCE</scope>
    <source>
        <strain evidence="7">K274</strain>
    </source>
</reference>
<protein>
    <submittedName>
        <fullName evidence="7">Sigma-70 family RNA polymerase sigma factor</fullName>
    </submittedName>
</protein>
<dbReference type="PANTHER" id="PTHR43133">
    <property type="entry name" value="RNA POLYMERASE ECF-TYPE SIGMA FACTO"/>
    <property type="match status" value="1"/>
</dbReference>
<dbReference type="Pfam" id="PF04542">
    <property type="entry name" value="Sigma70_r2"/>
    <property type="match status" value="1"/>
</dbReference>
<keyword evidence="4" id="KW-0238">DNA-binding</keyword>
<dbReference type="InterPro" id="IPR013324">
    <property type="entry name" value="RNA_pol_sigma_r3/r4-like"/>
</dbReference>
<evidence type="ECO:0000256" key="5">
    <source>
        <dbReference type="ARBA" id="ARBA00023163"/>
    </source>
</evidence>
<gene>
    <name evidence="7" type="ORF">ITP53_19545</name>
</gene>
<dbReference type="InterPro" id="IPR013325">
    <property type="entry name" value="RNA_pol_sigma_r2"/>
</dbReference>
<dbReference type="SUPFAM" id="SSF88659">
    <property type="entry name" value="Sigma3 and sigma4 domains of RNA polymerase sigma factors"/>
    <property type="match status" value="1"/>
</dbReference>
<dbReference type="InterPro" id="IPR007627">
    <property type="entry name" value="RNA_pol_sigma70_r2"/>
</dbReference>